<dbReference type="AlphaFoldDB" id="A0AA38CDT3"/>
<feature type="non-terminal residue" evidence="1">
    <location>
        <position position="64"/>
    </location>
</feature>
<proteinExistence type="predicted"/>
<gene>
    <name evidence="1" type="ORF">KI387_029732</name>
</gene>
<organism evidence="1 2">
    <name type="scientific">Taxus chinensis</name>
    <name type="common">Chinese yew</name>
    <name type="synonym">Taxus wallichiana var. chinensis</name>
    <dbReference type="NCBI Taxonomy" id="29808"/>
    <lineage>
        <taxon>Eukaryota</taxon>
        <taxon>Viridiplantae</taxon>
        <taxon>Streptophyta</taxon>
        <taxon>Embryophyta</taxon>
        <taxon>Tracheophyta</taxon>
        <taxon>Spermatophyta</taxon>
        <taxon>Pinopsida</taxon>
        <taxon>Pinidae</taxon>
        <taxon>Conifers II</taxon>
        <taxon>Cupressales</taxon>
        <taxon>Taxaceae</taxon>
        <taxon>Taxus</taxon>
    </lineage>
</organism>
<keyword evidence="2" id="KW-1185">Reference proteome</keyword>
<evidence type="ECO:0000313" key="1">
    <source>
        <dbReference type="EMBL" id="KAH9298050.1"/>
    </source>
</evidence>
<comment type="caution">
    <text evidence="1">The sequence shown here is derived from an EMBL/GenBank/DDBJ whole genome shotgun (WGS) entry which is preliminary data.</text>
</comment>
<protein>
    <submittedName>
        <fullName evidence="1">Uncharacterized protein</fullName>
    </submittedName>
</protein>
<dbReference type="Proteomes" id="UP000824469">
    <property type="component" value="Unassembled WGS sequence"/>
</dbReference>
<sequence length="64" mass="6757">VAGIDDVSEVRSKVELTDWEADNSSVEVAVVVRMEDVGVVEVVVELVSGGVGEEAMVVEVDVLI</sequence>
<dbReference type="EMBL" id="JAHRHJ020000010">
    <property type="protein sequence ID" value="KAH9298050.1"/>
    <property type="molecule type" value="Genomic_DNA"/>
</dbReference>
<reference evidence="1 2" key="1">
    <citation type="journal article" date="2021" name="Nat. Plants">
        <title>The Taxus genome provides insights into paclitaxel biosynthesis.</title>
        <authorList>
            <person name="Xiong X."/>
            <person name="Gou J."/>
            <person name="Liao Q."/>
            <person name="Li Y."/>
            <person name="Zhou Q."/>
            <person name="Bi G."/>
            <person name="Li C."/>
            <person name="Du R."/>
            <person name="Wang X."/>
            <person name="Sun T."/>
            <person name="Guo L."/>
            <person name="Liang H."/>
            <person name="Lu P."/>
            <person name="Wu Y."/>
            <person name="Zhang Z."/>
            <person name="Ro D.K."/>
            <person name="Shang Y."/>
            <person name="Huang S."/>
            <person name="Yan J."/>
        </authorList>
    </citation>
    <scope>NUCLEOTIDE SEQUENCE [LARGE SCALE GENOMIC DNA]</scope>
    <source>
        <strain evidence="1">Ta-2019</strain>
    </source>
</reference>
<name>A0AA38CDT3_TAXCH</name>
<accession>A0AA38CDT3</accession>
<evidence type="ECO:0000313" key="2">
    <source>
        <dbReference type="Proteomes" id="UP000824469"/>
    </source>
</evidence>
<feature type="non-terminal residue" evidence="1">
    <location>
        <position position="1"/>
    </location>
</feature>